<dbReference type="AlphaFoldDB" id="A0A317PRX4"/>
<evidence type="ECO:0000313" key="4">
    <source>
        <dbReference type="Proteomes" id="UP000246352"/>
    </source>
</evidence>
<dbReference type="EMBL" id="QGTR01000001">
    <property type="protein sequence ID" value="PWW03697.1"/>
    <property type="molecule type" value="Genomic_DNA"/>
</dbReference>
<dbReference type="SUPFAM" id="SSF52799">
    <property type="entry name" value="(Phosphotyrosine protein) phosphatases II"/>
    <property type="match status" value="1"/>
</dbReference>
<reference evidence="3 4" key="1">
    <citation type="submission" date="2018-05" db="EMBL/GenBank/DDBJ databases">
        <title>Genomic Encyclopedia of Type Strains, Phase IV (KMG-IV): sequencing the most valuable type-strain genomes for metagenomic binning, comparative biology and taxonomic classification.</title>
        <authorList>
            <person name="Goeker M."/>
        </authorList>
    </citation>
    <scope>NUCLEOTIDE SEQUENCE [LARGE SCALE GENOMIC DNA]</scope>
    <source>
        <strain evidence="3 4">DSM 16791</strain>
    </source>
</reference>
<dbReference type="InterPro" id="IPR000387">
    <property type="entry name" value="Tyr_Pase_dom"/>
</dbReference>
<dbReference type="Gene3D" id="3.90.190.10">
    <property type="entry name" value="Protein tyrosine phosphatase superfamily"/>
    <property type="match status" value="1"/>
</dbReference>
<feature type="region of interest" description="Disordered" evidence="1">
    <location>
        <begin position="175"/>
        <end position="194"/>
    </location>
</feature>
<sequence>MSTPSSAPLSSTVKLENTALSLVLMSCPGVRVIDGTRIASEQHLNEDLSRLCGRNVRLMLSCLTEGELLLGKAAYQDAANRHGIAWRMIAIPDMSAPTGENEEALEEAFAAARSVFALGGAVAIHCLAGLGRTGTVAARLAMEYGLTSAEAIAFLRDRHDSKTVETIEQETHLRNLDAGSAHRATQPGRPRQPE</sequence>
<evidence type="ECO:0000313" key="3">
    <source>
        <dbReference type="EMBL" id="PWW03697.1"/>
    </source>
</evidence>
<dbReference type="InterPro" id="IPR050561">
    <property type="entry name" value="PTP"/>
</dbReference>
<dbReference type="OrthoDB" id="9806482at2"/>
<dbReference type="PROSITE" id="PS00383">
    <property type="entry name" value="TYR_PHOSPHATASE_1"/>
    <property type="match status" value="1"/>
</dbReference>
<evidence type="ECO:0000256" key="1">
    <source>
        <dbReference type="SAM" id="MobiDB-lite"/>
    </source>
</evidence>
<gene>
    <name evidence="3" type="ORF">DFR52_101383</name>
</gene>
<dbReference type="InterPro" id="IPR016130">
    <property type="entry name" value="Tyr_Pase_AS"/>
</dbReference>
<protein>
    <submittedName>
        <fullName evidence="3">Dual specificity protein phosphatase-like protein</fullName>
    </submittedName>
</protein>
<dbReference type="PANTHER" id="PTHR23339">
    <property type="entry name" value="TYROSINE SPECIFIC PROTEIN PHOSPHATASE AND DUAL SPECIFICITY PROTEIN PHOSPHATASE"/>
    <property type="match status" value="1"/>
</dbReference>
<name>A0A317PRX4_9HYPH</name>
<keyword evidence="4" id="KW-1185">Reference proteome</keyword>
<dbReference type="RefSeq" id="WP_110030220.1">
    <property type="nucleotide sequence ID" value="NZ_QGTR01000001.1"/>
</dbReference>
<dbReference type="Pfam" id="PF22785">
    <property type="entry name" value="Tc-R-P"/>
    <property type="match status" value="1"/>
</dbReference>
<dbReference type="InterPro" id="IPR029021">
    <property type="entry name" value="Prot-tyrosine_phosphatase-like"/>
</dbReference>
<evidence type="ECO:0000259" key="2">
    <source>
        <dbReference type="PROSITE" id="PS50056"/>
    </source>
</evidence>
<dbReference type="PROSITE" id="PS50056">
    <property type="entry name" value="TYR_PHOSPHATASE_2"/>
    <property type="match status" value="1"/>
</dbReference>
<accession>A0A317PRX4</accession>
<feature type="domain" description="Tyrosine specific protein phosphatases" evidence="2">
    <location>
        <begin position="106"/>
        <end position="158"/>
    </location>
</feature>
<organism evidence="3 4">
    <name type="scientific">Hoeflea marina</name>
    <dbReference type="NCBI Taxonomy" id="274592"/>
    <lineage>
        <taxon>Bacteria</taxon>
        <taxon>Pseudomonadati</taxon>
        <taxon>Pseudomonadota</taxon>
        <taxon>Alphaproteobacteria</taxon>
        <taxon>Hyphomicrobiales</taxon>
        <taxon>Rhizobiaceae</taxon>
        <taxon>Hoeflea</taxon>
    </lineage>
</organism>
<dbReference type="Proteomes" id="UP000246352">
    <property type="component" value="Unassembled WGS sequence"/>
</dbReference>
<proteinExistence type="predicted"/>
<comment type="caution">
    <text evidence="3">The sequence shown here is derived from an EMBL/GenBank/DDBJ whole genome shotgun (WGS) entry which is preliminary data.</text>
</comment>